<dbReference type="InterPro" id="IPR027417">
    <property type="entry name" value="P-loop_NTPase"/>
</dbReference>
<dbReference type="GO" id="GO:0022857">
    <property type="term" value="F:transmembrane transporter activity"/>
    <property type="evidence" value="ECO:0007669"/>
    <property type="project" value="InterPro"/>
</dbReference>
<accession>A0A2K8P214</accession>
<dbReference type="GO" id="GO:0055052">
    <property type="term" value="C:ATP-binding cassette (ABC) transporter complex, substrate-binding subunit-containing"/>
    <property type="evidence" value="ECO:0007669"/>
    <property type="project" value="TreeGrafter"/>
</dbReference>
<dbReference type="PANTHER" id="PTHR43875">
    <property type="entry name" value="MALTODEXTRIN IMPORT ATP-BINDING PROTEIN MSMX"/>
    <property type="match status" value="1"/>
</dbReference>
<dbReference type="SUPFAM" id="SSF52540">
    <property type="entry name" value="P-loop containing nucleoside triphosphate hydrolases"/>
    <property type="match status" value="2"/>
</dbReference>
<feature type="domain" description="ABC transporter" evidence="4">
    <location>
        <begin position="3"/>
        <end position="669"/>
    </location>
</feature>
<dbReference type="GO" id="GO:0005524">
    <property type="term" value="F:ATP binding"/>
    <property type="evidence" value="ECO:0007669"/>
    <property type="project" value="UniProtKB-KW"/>
</dbReference>
<dbReference type="SMART" id="SM00382">
    <property type="entry name" value="AAA"/>
    <property type="match status" value="1"/>
</dbReference>
<dbReference type="InterPro" id="IPR003593">
    <property type="entry name" value="AAA+_ATPase"/>
</dbReference>
<dbReference type="GO" id="GO:0016887">
    <property type="term" value="F:ATP hydrolysis activity"/>
    <property type="evidence" value="ECO:0007669"/>
    <property type="project" value="InterPro"/>
</dbReference>
<dbReference type="SUPFAM" id="SSF50331">
    <property type="entry name" value="MOP-like"/>
    <property type="match status" value="1"/>
</dbReference>
<keyword evidence="2" id="KW-0547">Nucleotide-binding</keyword>
<dbReference type="PROSITE" id="PS00211">
    <property type="entry name" value="ABC_TRANSPORTER_1"/>
    <property type="match status" value="1"/>
</dbReference>
<evidence type="ECO:0000313" key="6">
    <source>
        <dbReference type="Proteomes" id="UP000232221"/>
    </source>
</evidence>
<dbReference type="InterPro" id="IPR012340">
    <property type="entry name" value="NA-bd_OB-fold"/>
</dbReference>
<dbReference type="InterPro" id="IPR047641">
    <property type="entry name" value="ABC_transpr_MalK/UgpC-like"/>
</dbReference>
<name>A0A2K8P214_9MOLU</name>
<evidence type="ECO:0000256" key="1">
    <source>
        <dbReference type="ARBA" id="ARBA00022448"/>
    </source>
</evidence>
<proteinExistence type="predicted"/>
<dbReference type="PROSITE" id="PS50893">
    <property type="entry name" value="ABC_TRANSPORTER_2"/>
    <property type="match status" value="1"/>
</dbReference>
<evidence type="ECO:0000256" key="3">
    <source>
        <dbReference type="ARBA" id="ARBA00022840"/>
    </source>
</evidence>
<dbReference type="AlphaFoldDB" id="A0A2K8P214"/>
<keyword evidence="1" id="KW-0813">Transport</keyword>
<protein>
    <submittedName>
        <fullName evidence="5">sn-glycerol-3-phosphate ABC transporter ATP-binding protein</fullName>
    </submittedName>
</protein>
<reference evidence="5 6" key="1">
    <citation type="submission" date="2017-11" db="EMBL/GenBank/DDBJ databases">
        <title>Genome sequence of Mesoplasma coleopterae BARC 779 (ATCC 49583).</title>
        <authorList>
            <person name="Lo W.-S."/>
            <person name="Kuo C.-H."/>
        </authorList>
    </citation>
    <scope>NUCLEOTIDE SEQUENCE [LARGE SCALE GENOMIC DNA]</scope>
    <source>
        <strain evidence="5 6">BARC 779</strain>
    </source>
</reference>
<sequence>MSIKLKNITIDYGNFLAVNDLSVNINKGELVSLLGPSGCGKTTALNAIAGLINTTSGQILFDGVDVTHKTPQQRNIGLVFQSYALYSHMSVFKNIAYPLYHSKDFKKELARDNFKYKNRLKDLRNTQSYELIIEEQNEFLNDLKTFLKETNNKFKLLETDFLKNHKNSIIEYTDQLFVDFDNAEVLKNHLVSYLYDKLKIKFNEIKARLESVILKNYKMLLAQKLDIRFAGTIGYYAWLNEQNVRDNQKHLVELIKTSKTSKKQIRKEQKKVSANLDIFKSSSSENGYDNYNAIKSAITNDFIDLEVAALEKEIDAYFAEVLLKTKQPIIKNNKIQTSIINISKKITAFRTTYLSKHEKLAAKFVKNVSKYLPKELDIQNDLTKYLLNISKIEFNVIQQNLNDLVFTNMQNYVNSVEQNEFTQLTNYYSVNINSYLNISESSDQLSKINKEIEKIISLEEDKKISGIDILSLENSDYANYIAERDALTESLLIAFAEKTENFISETFNKLPSLVEKELLKCGNQIDVTEIEQEIRKNIYSKKRKIRSLVLEAAKQVEIETQLNKKPSELSGGQQQRVAIARAVVKKPSILLMDEPLSNLDAKLRLTTREWIKRFQQKVGITTIFVTHDQEEAMSISDSIFVMNKGVLQQGGTPLEIYNKPKNKFVANFIGTPNINFIDIKVRKSTFELPSGEKLTIKGQKIEKEQWTLGIRPERISISGTKGKVFIGEGEVSLVEQLGKQNHIKVRLNSKLEITLILEPHEWNNLKDSSILKLYARKEDLYLFDAETNLVEVKYA</sequence>
<dbReference type="Gene3D" id="2.40.50.140">
    <property type="entry name" value="Nucleic acid-binding proteins"/>
    <property type="match status" value="1"/>
</dbReference>
<dbReference type="Gene3D" id="2.40.50.100">
    <property type="match status" value="1"/>
</dbReference>
<evidence type="ECO:0000256" key="2">
    <source>
        <dbReference type="ARBA" id="ARBA00022741"/>
    </source>
</evidence>
<dbReference type="RefSeq" id="WP_100670412.1">
    <property type="nucleotide sequence ID" value="NZ_CP024968.1"/>
</dbReference>
<dbReference type="PANTHER" id="PTHR43875:SF1">
    <property type="entry name" value="OSMOPROTECTIVE COMPOUNDS UPTAKE ATP-BINDING PROTEIN GGTA"/>
    <property type="match status" value="1"/>
</dbReference>
<dbReference type="Gene3D" id="3.40.50.300">
    <property type="entry name" value="P-loop containing nucleotide triphosphate hydrolases"/>
    <property type="match status" value="2"/>
</dbReference>
<dbReference type="Pfam" id="PF00005">
    <property type="entry name" value="ABC_tran"/>
    <property type="match status" value="2"/>
</dbReference>
<dbReference type="Proteomes" id="UP000232221">
    <property type="component" value="Chromosome"/>
</dbReference>
<dbReference type="InterPro" id="IPR003439">
    <property type="entry name" value="ABC_transporter-like_ATP-bd"/>
</dbReference>
<keyword evidence="6" id="KW-1185">Reference proteome</keyword>
<gene>
    <name evidence="5" type="primary">ugpC</name>
    <name evidence="5" type="ORF">MCOLE_v1c00330</name>
</gene>
<evidence type="ECO:0000259" key="4">
    <source>
        <dbReference type="PROSITE" id="PS50893"/>
    </source>
</evidence>
<dbReference type="InterPro" id="IPR013611">
    <property type="entry name" value="Transp-assoc_OB_typ2"/>
</dbReference>
<keyword evidence="3 5" id="KW-0067">ATP-binding</keyword>
<evidence type="ECO:0000313" key="5">
    <source>
        <dbReference type="EMBL" id="ATZ20548.1"/>
    </source>
</evidence>
<dbReference type="EMBL" id="CP024968">
    <property type="protein sequence ID" value="ATZ20548.1"/>
    <property type="molecule type" value="Genomic_DNA"/>
</dbReference>
<dbReference type="KEGG" id="mcol:MCOLE_v1c00330"/>
<dbReference type="OrthoDB" id="9784450at2"/>
<dbReference type="Pfam" id="PF08402">
    <property type="entry name" value="TOBE_2"/>
    <property type="match status" value="1"/>
</dbReference>
<dbReference type="InterPro" id="IPR017871">
    <property type="entry name" value="ABC_transporter-like_CS"/>
</dbReference>
<dbReference type="InterPro" id="IPR008995">
    <property type="entry name" value="Mo/tungstate-bd_C_term_dom"/>
</dbReference>
<organism evidence="5 6">
    <name type="scientific">Mesoplasma coleopterae</name>
    <dbReference type="NCBI Taxonomy" id="324078"/>
    <lineage>
        <taxon>Bacteria</taxon>
        <taxon>Bacillati</taxon>
        <taxon>Mycoplasmatota</taxon>
        <taxon>Mollicutes</taxon>
        <taxon>Entomoplasmatales</taxon>
        <taxon>Entomoplasmataceae</taxon>
        <taxon>Mesoplasma</taxon>
    </lineage>
</organism>